<dbReference type="SMART" id="SM00138">
    <property type="entry name" value="MeTrc"/>
    <property type="match status" value="1"/>
</dbReference>
<dbReference type="PANTHER" id="PTHR24422:SF19">
    <property type="entry name" value="CHEMOTAXIS PROTEIN METHYLTRANSFERASE"/>
    <property type="match status" value="1"/>
</dbReference>
<keyword evidence="4 7" id="KW-0808">Transferase</keyword>
<dbReference type="EMBL" id="CP049889">
    <property type="protein sequence ID" value="QIK51635.1"/>
    <property type="molecule type" value="Genomic_DNA"/>
</dbReference>
<evidence type="ECO:0000256" key="2">
    <source>
        <dbReference type="ARBA" id="ARBA00012534"/>
    </source>
</evidence>
<dbReference type="PRINTS" id="PR00996">
    <property type="entry name" value="CHERMTFRASE"/>
</dbReference>
<keyword evidence="5" id="KW-0949">S-adenosyl-L-methionine</keyword>
<gene>
    <name evidence="7" type="ORF">G7058_05965</name>
</gene>
<dbReference type="Pfam" id="PF01739">
    <property type="entry name" value="CheR"/>
    <property type="match status" value="1"/>
</dbReference>
<accession>A0A6G7WH74</accession>
<dbReference type="GeneID" id="94552819"/>
<dbReference type="InterPro" id="IPR029063">
    <property type="entry name" value="SAM-dependent_MTases_sf"/>
</dbReference>
<proteinExistence type="predicted"/>
<dbReference type="InterPro" id="IPR050903">
    <property type="entry name" value="Bact_Chemotaxis_MeTrfase"/>
</dbReference>
<evidence type="ECO:0000259" key="6">
    <source>
        <dbReference type="PROSITE" id="PS50123"/>
    </source>
</evidence>
<dbReference type="GO" id="GO:0008983">
    <property type="term" value="F:protein-glutamate O-methyltransferase activity"/>
    <property type="evidence" value="ECO:0007669"/>
    <property type="project" value="UniProtKB-EC"/>
</dbReference>
<dbReference type="Gene3D" id="1.10.155.10">
    <property type="entry name" value="Chemotaxis receptor methyltransferase CheR, N-terminal domain"/>
    <property type="match status" value="1"/>
</dbReference>
<evidence type="ECO:0000256" key="5">
    <source>
        <dbReference type="ARBA" id="ARBA00022691"/>
    </source>
</evidence>
<dbReference type="Gene3D" id="3.40.50.150">
    <property type="entry name" value="Vaccinia Virus protein VP39"/>
    <property type="match status" value="1"/>
</dbReference>
<dbReference type="SUPFAM" id="SSF47757">
    <property type="entry name" value="Chemotaxis receptor methyltransferase CheR, N-terminal domain"/>
    <property type="match status" value="1"/>
</dbReference>
<reference evidence="7 8" key="1">
    <citation type="journal article" date="2017" name="Int. J. Syst. Evol. Microbiol.">
        <title>Jeotgalibaca porci sp. nov. and Jeotgalibaca arthritidis sp. nov., isolated from pigs, and emended description of the genus Jeotgalibaca.</title>
        <authorList>
            <person name="Zamora L."/>
            <person name="Perez-Sancho M."/>
            <person name="Dominguez L."/>
            <person name="Fernandez-Garayzabal J.F."/>
            <person name="Vela A.I."/>
        </authorList>
    </citation>
    <scope>NUCLEOTIDE SEQUENCE [LARGE SCALE GENOMIC DNA]</scope>
    <source>
        <strain evidence="7 8">CCUG 69148</strain>
    </source>
</reference>
<dbReference type="GO" id="GO:0032259">
    <property type="term" value="P:methylation"/>
    <property type="evidence" value="ECO:0007669"/>
    <property type="project" value="UniProtKB-KW"/>
</dbReference>
<dbReference type="InterPro" id="IPR022642">
    <property type="entry name" value="CheR_C"/>
</dbReference>
<feature type="domain" description="CheR-type methyltransferase" evidence="6">
    <location>
        <begin position="1"/>
        <end position="258"/>
    </location>
</feature>
<evidence type="ECO:0000313" key="8">
    <source>
        <dbReference type="Proteomes" id="UP000501830"/>
    </source>
</evidence>
<name>A0A6G7WH74_9LACT</name>
<evidence type="ECO:0000256" key="4">
    <source>
        <dbReference type="ARBA" id="ARBA00022679"/>
    </source>
</evidence>
<organism evidence="7 8">
    <name type="scientific">Jeotgalibaca porci</name>
    <dbReference type="NCBI Taxonomy" id="1868793"/>
    <lineage>
        <taxon>Bacteria</taxon>
        <taxon>Bacillati</taxon>
        <taxon>Bacillota</taxon>
        <taxon>Bacilli</taxon>
        <taxon>Lactobacillales</taxon>
        <taxon>Carnobacteriaceae</taxon>
        <taxon>Jeotgalibaca</taxon>
    </lineage>
</organism>
<dbReference type="AlphaFoldDB" id="A0A6G7WH74"/>
<keyword evidence="3 7" id="KW-0489">Methyltransferase</keyword>
<dbReference type="EC" id="2.1.1.80" evidence="2"/>
<dbReference type="InterPro" id="IPR000780">
    <property type="entry name" value="CheR_MeTrfase"/>
</dbReference>
<sequence length="258" mass="30103">MTQQFEAFYDWSKRELNLQLDGYKQKQLQRRINTVMIKSGAKNLREYAEAIKKNADIKQEFLDYITINVTEFYRNAQIFAEFEQILLEKVAPRYPNLKIWSAACSTGAEAYSVAMVLKKNRLHEQSKIIGTDIDATILRKAKEGVYRDAEIKNVPSADLKKYFTVTNNKYHLNQEIKDLVQFKKHDLILDRYEKGCHAIICRNVTIYFNDEVKNKIYQDISDSLVVGGIFFIGATETIYNPKQYGFQKVGSFIYEKIE</sequence>
<dbReference type="PROSITE" id="PS50123">
    <property type="entry name" value="CHER"/>
    <property type="match status" value="1"/>
</dbReference>
<dbReference type="KEGG" id="jpo:G7058_05965"/>
<dbReference type="RefSeq" id="WP_166062693.1">
    <property type="nucleotide sequence ID" value="NZ_CP049889.1"/>
</dbReference>
<dbReference type="InterPro" id="IPR036804">
    <property type="entry name" value="CheR_N_sf"/>
</dbReference>
<dbReference type="PANTHER" id="PTHR24422">
    <property type="entry name" value="CHEMOTAXIS PROTEIN METHYLTRANSFERASE"/>
    <property type="match status" value="1"/>
</dbReference>
<evidence type="ECO:0000313" key="7">
    <source>
        <dbReference type="EMBL" id="QIK51635.1"/>
    </source>
</evidence>
<evidence type="ECO:0000256" key="3">
    <source>
        <dbReference type="ARBA" id="ARBA00022603"/>
    </source>
</evidence>
<keyword evidence="8" id="KW-1185">Reference proteome</keyword>
<dbReference type="Pfam" id="PF03705">
    <property type="entry name" value="CheR_N"/>
    <property type="match status" value="1"/>
</dbReference>
<dbReference type="InterPro" id="IPR022641">
    <property type="entry name" value="CheR_N"/>
</dbReference>
<protein>
    <recommendedName>
        <fullName evidence="2">protein-glutamate O-methyltransferase</fullName>
        <ecNumber evidence="2">2.1.1.80</ecNumber>
    </recommendedName>
</protein>
<dbReference type="SUPFAM" id="SSF53335">
    <property type="entry name" value="S-adenosyl-L-methionine-dependent methyltransferases"/>
    <property type="match status" value="1"/>
</dbReference>
<dbReference type="Proteomes" id="UP000501830">
    <property type="component" value="Chromosome"/>
</dbReference>
<evidence type="ECO:0000256" key="1">
    <source>
        <dbReference type="ARBA" id="ARBA00001541"/>
    </source>
</evidence>
<comment type="catalytic activity">
    <reaction evidence="1">
        <text>L-glutamyl-[protein] + S-adenosyl-L-methionine = [protein]-L-glutamate 5-O-methyl ester + S-adenosyl-L-homocysteine</text>
        <dbReference type="Rhea" id="RHEA:24452"/>
        <dbReference type="Rhea" id="RHEA-COMP:10208"/>
        <dbReference type="Rhea" id="RHEA-COMP:10311"/>
        <dbReference type="ChEBI" id="CHEBI:29973"/>
        <dbReference type="ChEBI" id="CHEBI:57856"/>
        <dbReference type="ChEBI" id="CHEBI:59789"/>
        <dbReference type="ChEBI" id="CHEBI:82795"/>
        <dbReference type="EC" id="2.1.1.80"/>
    </reaction>
</comment>